<dbReference type="PANTHER" id="PTHR33142:SF40">
    <property type="entry name" value="CYCLIN-DEPENDENT PROTEIN KINASE INHIBITOR SMR6"/>
    <property type="match status" value="1"/>
</dbReference>
<dbReference type="InterPro" id="IPR040389">
    <property type="entry name" value="SMR"/>
</dbReference>
<dbReference type="EMBL" id="LNRQ01000007">
    <property type="protein sequence ID" value="KZM87302.1"/>
    <property type="molecule type" value="Genomic_DNA"/>
</dbReference>
<evidence type="ECO:0000256" key="2">
    <source>
        <dbReference type="ARBA" id="ARBA00023306"/>
    </source>
</evidence>
<comment type="caution">
    <text evidence="4">The sequence shown here is derived from an EMBL/GenBank/DDBJ whole genome shotgun (WGS) entry which is preliminary data.</text>
</comment>
<dbReference type="GO" id="GO:0004860">
    <property type="term" value="F:protein kinase inhibitor activity"/>
    <property type="evidence" value="ECO:0007669"/>
    <property type="project" value="UniProtKB-KW"/>
</dbReference>
<accession>A0A161ZJU4</accession>
<reference evidence="4" key="1">
    <citation type="journal article" date="2016" name="Nat. Genet.">
        <title>A high-quality carrot genome assembly provides new insights into carotenoid accumulation and asterid genome evolution.</title>
        <authorList>
            <person name="Iorizzo M."/>
            <person name="Ellison S."/>
            <person name="Senalik D."/>
            <person name="Zeng P."/>
            <person name="Satapoomin P."/>
            <person name="Huang J."/>
            <person name="Bowman M."/>
            <person name="Iovene M."/>
            <person name="Sanseverino W."/>
            <person name="Cavagnaro P."/>
            <person name="Yildiz M."/>
            <person name="Macko-Podgorni A."/>
            <person name="Moranska E."/>
            <person name="Grzebelus E."/>
            <person name="Grzebelus D."/>
            <person name="Ashrafi H."/>
            <person name="Zheng Z."/>
            <person name="Cheng S."/>
            <person name="Spooner D."/>
            <person name="Van Deynze A."/>
            <person name="Simon P."/>
        </authorList>
    </citation>
    <scope>NUCLEOTIDE SEQUENCE [LARGE SCALE GENOMIC DNA]</scope>
    <source>
        <tissue evidence="4">Leaf</tissue>
    </source>
</reference>
<gene>
    <name evidence="4" type="ORF">DCAR_024436</name>
</gene>
<name>A0A161ZJU4_DAUCS</name>
<evidence type="ECO:0000256" key="1">
    <source>
        <dbReference type="ARBA" id="ARBA00023013"/>
    </source>
</evidence>
<dbReference type="AlphaFoldDB" id="A0A161ZJU4"/>
<protein>
    <submittedName>
        <fullName evidence="4">Uncharacterized protein</fullName>
    </submittedName>
</protein>
<keyword evidence="2" id="KW-0131">Cell cycle</keyword>
<organism evidence="4">
    <name type="scientific">Daucus carota subsp. sativus</name>
    <name type="common">Carrot</name>
    <dbReference type="NCBI Taxonomy" id="79200"/>
    <lineage>
        <taxon>Eukaryota</taxon>
        <taxon>Viridiplantae</taxon>
        <taxon>Streptophyta</taxon>
        <taxon>Embryophyta</taxon>
        <taxon>Tracheophyta</taxon>
        <taxon>Spermatophyta</taxon>
        <taxon>Magnoliopsida</taxon>
        <taxon>eudicotyledons</taxon>
        <taxon>Gunneridae</taxon>
        <taxon>Pentapetalae</taxon>
        <taxon>asterids</taxon>
        <taxon>campanulids</taxon>
        <taxon>Apiales</taxon>
        <taxon>Apiaceae</taxon>
        <taxon>Apioideae</taxon>
        <taxon>Scandiceae</taxon>
        <taxon>Daucinae</taxon>
        <taxon>Daucus</taxon>
        <taxon>Daucus sect. Daucus</taxon>
    </lineage>
</organism>
<proteinExistence type="predicted"/>
<sequence>MEGEVEAEGKKWLLTALTSPLKPIHTKKDEHKKECGDAHDQAAFDEEKCTTPSSDESRIPSSRLSQCPGAPRKRKSCSRIDKFCGKSIGREFFSPPELESLFMSSVDHQRSKFS</sequence>
<dbReference type="GO" id="GO:0032875">
    <property type="term" value="P:regulation of DNA endoreduplication"/>
    <property type="evidence" value="ECO:0007669"/>
    <property type="project" value="InterPro"/>
</dbReference>
<dbReference type="Gramene" id="KZM87302">
    <property type="protein sequence ID" value="KZM87302"/>
    <property type="gene ID" value="DCAR_024436"/>
</dbReference>
<keyword evidence="1" id="KW-0649">Protein kinase inhibitor</keyword>
<feature type="region of interest" description="Disordered" evidence="3">
    <location>
        <begin position="43"/>
        <end position="75"/>
    </location>
</feature>
<dbReference type="PANTHER" id="PTHR33142">
    <property type="entry name" value="CYCLIN-DEPENDENT PROTEIN KINASE INHIBITOR SMR13"/>
    <property type="match status" value="1"/>
</dbReference>
<evidence type="ECO:0000313" key="4">
    <source>
        <dbReference type="EMBL" id="KZM87302.1"/>
    </source>
</evidence>
<evidence type="ECO:0000256" key="3">
    <source>
        <dbReference type="SAM" id="MobiDB-lite"/>
    </source>
</evidence>
<feature type="compositionally biased region" description="Polar residues" evidence="3">
    <location>
        <begin position="50"/>
        <end position="65"/>
    </location>
</feature>